<feature type="transmembrane region" description="Helical" evidence="1">
    <location>
        <begin position="111"/>
        <end position="129"/>
    </location>
</feature>
<accession>A0ABW6K5A2</accession>
<keyword evidence="1" id="KW-0472">Membrane</keyword>
<dbReference type="PANTHER" id="PTHR45138">
    <property type="entry name" value="REGULATORY COMPONENTS OF SENSORY TRANSDUCTION SYSTEM"/>
    <property type="match status" value="1"/>
</dbReference>
<dbReference type="SUPFAM" id="SSF55073">
    <property type="entry name" value="Nucleotide cyclase"/>
    <property type="match status" value="1"/>
</dbReference>
<dbReference type="PROSITE" id="PS50887">
    <property type="entry name" value="GGDEF"/>
    <property type="match status" value="1"/>
</dbReference>
<feature type="transmembrane region" description="Helical" evidence="1">
    <location>
        <begin position="71"/>
        <end position="91"/>
    </location>
</feature>
<organism evidence="3 4">
    <name type="scientific">Cytobacillus spartinae</name>
    <dbReference type="NCBI Taxonomy" id="3299023"/>
    <lineage>
        <taxon>Bacteria</taxon>
        <taxon>Bacillati</taxon>
        <taxon>Bacillota</taxon>
        <taxon>Bacilli</taxon>
        <taxon>Bacillales</taxon>
        <taxon>Bacillaceae</taxon>
        <taxon>Cytobacillus</taxon>
    </lineage>
</organism>
<dbReference type="InterPro" id="IPR029787">
    <property type="entry name" value="Nucleotide_cyclase"/>
</dbReference>
<protein>
    <submittedName>
        <fullName evidence="3">Diguanylate cyclase</fullName>
        <ecNumber evidence="3">2.7.7.65</ecNumber>
    </submittedName>
</protein>
<keyword evidence="3" id="KW-0548">Nucleotidyltransferase</keyword>
<dbReference type="Proteomes" id="UP001601059">
    <property type="component" value="Unassembled WGS sequence"/>
</dbReference>
<keyword evidence="1" id="KW-0812">Transmembrane</keyword>
<dbReference type="GO" id="GO:0052621">
    <property type="term" value="F:diguanylate cyclase activity"/>
    <property type="evidence" value="ECO:0007669"/>
    <property type="project" value="UniProtKB-EC"/>
</dbReference>
<dbReference type="CDD" id="cd01949">
    <property type="entry name" value="GGDEF"/>
    <property type="match status" value="1"/>
</dbReference>
<dbReference type="Gene3D" id="3.30.450.20">
    <property type="entry name" value="PAS domain"/>
    <property type="match status" value="1"/>
</dbReference>
<dbReference type="EC" id="2.7.7.65" evidence="3"/>
<comment type="caution">
    <text evidence="3">The sequence shown here is derived from an EMBL/GenBank/DDBJ whole genome shotgun (WGS) entry which is preliminary data.</text>
</comment>
<dbReference type="SMART" id="SM00267">
    <property type="entry name" value="GGDEF"/>
    <property type="match status" value="1"/>
</dbReference>
<evidence type="ECO:0000259" key="2">
    <source>
        <dbReference type="PROSITE" id="PS50887"/>
    </source>
</evidence>
<dbReference type="InterPro" id="IPR050469">
    <property type="entry name" value="Diguanylate_Cyclase"/>
</dbReference>
<dbReference type="InterPro" id="IPR043128">
    <property type="entry name" value="Rev_trsase/Diguanyl_cyclase"/>
</dbReference>
<feature type="transmembrane region" description="Helical" evidence="1">
    <location>
        <begin position="38"/>
        <end position="59"/>
    </location>
</feature>
<dbReference type="PANTHER" id="PTHR45138:SF23">
    <property type="entry name" value="SIGNALING PROTEIN"/>
    <property type="match status" value="1"/>
</dbReference>
<proteinExistence type="predicted"/>
<dbReference type="NCBIfam" id="TIGR00254">
    <property type="entry name" value="GGDEF"/>
    <property type="match status" value="1"/>
</dbReference>
<dbReference type="InterPro" id="IPR035965">
    <property type="entry name" value="PAS-like_dom_sf"/>
</dbReference>
<feature type="transmembrane region" description="Helical" evidence="1">
    <location>
        <begin position="135"/>
        <end position="152"/>
    </location>
</feature>
<dbReference type="RefSeq" id="WP_389357488.1">
    <property type="nucleotide sequence ID" value="NZ_JBIACK010000001.1"/>
</dbReference>
<sequence length="506" mass="58726">MKFIKESLKHFLSTLKGFIDTNKGTNIREFREPHNRYLLNRLNIVSITLSILYIFYLYVDIIMLKNVDNISYRYILIFLHLATLMVALIYLFLYRRIKHNRDLFKTNKPTILVNLYIMMFALMGVGASLNSQQLTGNIDAYIIIIIAIAVLFPINPLHLLAIYITNHSLFLIGLSFFSRDEFSLVTKQINSTSTVIISFFISVAFYSYRKRDFYNDLMVKEKEENFRKLFEINPFPLILTRLNTGEIIKVNKSALEFYNVSLKELTYKKAKDFYRTPDDRLTIVNELLETGKVKNHIVEQRISNGEYRWVIINYELIEYANEKCLLAGVTDITAFKKMEAELTEHASIDALTGILNRRSGISLLEEEIEKARNTGEEFILCFIDINNLKVVNDQYGHAEGDQLIKTVCNKVKENIQEDIFFRYGGDEFIILFRNKTLACVDDIWETIIESLSLNSSNNYPITISHGLYQFGPGQEVSIDEMIHLADQAMYKEKSLLKQKASYGRSS</sequence>
<keyword evidence="1" id="KW-1133">Transmembrane helix</keyword>
<feature type="transmembrane region" description="Helical" evidence="1">
    <location>
        <begin position="189"/>
        <end position="208"/>
    </location>
</feature>
<dbReference type="Pfam" id="PF00990">
    <property type="entry name" value="GGDEF"/>
    <property type="match status" value="1"/>
</dbReference>
<feature type="domain" description="GGDEF" evidence="2">
    <location>
        <begin position="376"/>
        <end position="506"/>
    </location>
</feature>
<name>A0ABW6K5A2_9BACI</name>
<reference evidence="3 4" key="1">
    <citation type="submission" date="2024-08" db="EMBL/GenBank/DDBJ databases">
        <title>Two novel Cytobacillus novel species.</title>
        <authorList>
            <person name="Liu G."/>
        </authorList>
    </citation>
    <scope>NUCLEOTIDE SEQUENCE [LARGE SCALE GENOMIC DNA]</scope>
    <source>
        <strain evidence="3 4">FJAT-54145</strain>
    </source>
</reference>
<dbReference type="Gene3D" id="3.30.70.270">
    <property type="match status" value="1"/>
</dbReference>
<dbReference type="Pfam" id="PF13426">
    <property type="entry name" value="PAS_9"/>
    <property type="match status" value="1"/>
</dbReference>
<dbReference type="SUPFAM" id="SSF55785">
    <property type="entry name" value="PYP-like sensor domain (PAS domain)"/>
    <property type="match status" value="1"/>
</dbReference>
<evidence type="ECO:0000256" key="1">
    <source>
        <dbReference type="SAM" id="Phobius"/>
    </source>
</evidence>
<dbReference type="CDD" id="cd00130">
    <property type="entry name" value="PAS"/>
    <property type="match status" value="1"/>
</dbReference>
<dbReference type="NCBIfam" id="TIGR00229">
    <property type="entry name" value="sensory_box"/>
    <property type="match status" value="1"/>
</dbReference>
<dbReference type="InterPro" id="IPR000160">
    <property type="entry name" value="GGDEF_dom"/>
</dbReference>
<evidence type="ECO:0000313" key="4">
    <source>
        <dbReference type="Proteomes" id="UP001601059"/>
    </source>
</evidence>
<dbReference type="EMBL" id="JBIACK010000001">
    <property type="protein sequence ID" value="MFE8699356.1"/>
    <property type="molecule type" value="Genomic_DNA"/>
</dbReference>
<keyword evidence="4" id="KW-1185">Reference proteome</keyword>
<evidence type="ECO:0000313" key="3">
    <source>
        <dbReference type="EMBL" id="MFE8699356.1"/>
    </source>
</evidence>
<gene>
    <name evidence="3" type="ORF">ACFYKX_01835</name>
</gene>
<dbReference type="InterPro" id="IPR000014">
    <property type="entry name" value="PAS"/>
</dbReference>
<keyword evidence="3" id="KW-0808">Transferase</keyword>